<evidence type="ECO:0000256" key="6">
    <source>
        <dbReference type="ARBA" id="ARBA00023034"/>
    </source>
</evidence>
<evidence type="ECO:0000256" key="7">
    <source>
        <dbReference type="ARBA" id="ARBA00023136"/>
    </source>
</evidence>
<feature type="transmembrane region" description="Helical" evidence="9">
    <location>
        <begin position="12"/>
        <end position="31"/>
    </location>
</feature>
<evidence type="ECO:0000256" key="9">
    <source>
        <dbReference type="RuleBase" id="RU364020"/>
    </source>
</evidence>
<evidence type="ECO:0000256" key="3">
    <source>
        <dbReference type="ARBA" id="ARBA00022679"/>
    </source>
</evidence>
<organism evidence="11">
    <name type="scientific">Capitella teleta</name>
    <name type="common">Polychaete worm</name>
    <dbReference type="NCBI Taxonomy" id="283909"/>
    <lineage>
        <taxon>Eukaryota</taxon>
        <taxon>Metazoa</taxon>
        <taxon>Spiralia</taxon>
        <taxon>Lophotrochozoa</taxon>
        <taxon>Annelida</taxon>
        <taxon>Polychaeta</taxon>
        <taxon>Sedentaria</taxon>
        <taxon>Scolecida</taxon>
        <taxon>Capitellidae</taxon>
        <taxon>Capitella</taxon>
    </lineage>
</organism>
<feature type="region of interest" description="Disordered" evidence="10">
    <location>
        <begin position="70"/>
        <end position="98"/>
    </location>
</feature>
<dbReference type="GO" id="GO:0016051">
    <property type="term" value="P:carbohydrate biosynthetic process"/>
    <property type="evidence" value="ECO:0007669"/>
    <property type="project" value="InterPro"/>
</dbReference>
<reference evidence="11 13" key="2">
    <citation type="journal article" date="2013" name="Nature">
        <title>Insights into bilaterian evolution from three spiralian genomes.</title>
        <authorList>
            <person name="Simakov O."/>
            <person name="Marletaz F."/>
            <person name="Cho S.J."/>
            <person name="Edsinger-Gonzales E."/>
            <person name="Havlak P."/>
            <person name="Hellsten U."/>
            <person name="Kuo D.H."/>
            <person name="Larsson T."/>
            <person name="Lv J."/>
            <person name="Arendt D."/>
            <person name="Savage R."/>
            <person name="Osoegawa K."/>
            <person name="de Jong P."/>
            <person name="Grimwood J."/>
            <person name="Chapman J.A."/>
            <person name="Shapiro H."/>
            <person name="Aerts A."/>
            <person name="Otillar R.P."/>
            <person name="Terry A.Y."/>
            <person name="Boore J.L."/>
            <person name="Grigoriev I.V."/>
            <person name="Lindberg D.R."/>
            <person name="Seaver E.C."/>
            <person name="Weisblat D.A."/>
            <person name="Putnam N.H."/>
            <person name="Rokhsar D.S."/>
        </authorList>
    </citation>
    <scope>NUCLEOTIDE SEQUENCE</scope>
    <source>
        <strain evidence="11 13">I ESC-2004</strain>
    </source>
</reference>
<evidence type="ECO:0000256" key="4">
    <source>
        <dbReference type="ARBA" id="ARBA00022692"/>
    </source>
</evidence>
<dbReference type="InterPro" id="IPR005331">
    <property type="entry name" value="Sulfotransferase"/>
</dbReference>
<dbReference type="AlphaFoldDB" id="R7TKY3"/>
<keyword evidence="7 9" id="KW-0472">Membrane</keyword>
<feature type="compositionally biased region" description="Basic and acidic residues" evidence="10">
    <location>
        <begin position="203"/>
        <end position="220"/>
    </location>
</feature>
<keyword evidence="9" id="KW-0119">Carbohydrate metabolism</keyword>
<keyword evidence="6 9" id="KW-0333">Golgi apparatus</keyword>
<feature type="region of interest" description="Disordered" evidence="10">
    <location>
        <begin position="36"/>
        <end position="56"/>
    </location>
</feature>
<evidence type="ECO:0000256" key="10">
    <source>
        <dbReference type="SAM" id="MobiDB-lite"/>
    </source>
</evidence>
<reference evidence="12" key="3">
    <citation type="submission" date="2015-06" db="UniProtKB">
        <authorList>
            <consortium name="EnsemblMetazoa"/>
        </authorList>
    </citation>
    <scope>IDENTIFICATION</scope>
</reference>
<feature type="compositionally biased region" description="Basic and acidic residues" evidence="10">
    <location>
        <begin position="144"/>
        <end position="157"/>
    </location>
</feature>
<sequence>MAKFFSSRGPRVLRLLVIAIAICFIAIMWSFHQQSLQGPSKGTGKPKGEGPGGMIAHEPINAIDEVANEVAEEMDEKKETEERNEKKTEDEVVKDAPVDLNQAAVEEKAGVAEDEDAKDVAVETVAKEPEEEVAAEVVEAPQVEIKEAKDEDAKDVAVETVANEPEEEVAAEVVEAPQVEIKDPEAKPVKDANDVALDASPVESKHVDSDVKSEKDTTNKGKEKEIKNMFGSHVADASNTDRFNIHAQDLNNTKESEAKGRWDLGNLQTEIIDIDGHKVILHHGSHFKMLDKYPITDDPYNYVLEESTQTKLCTQAERTEFVRDKCRERNYKRWDDLSDAEFENTKLPNLLVDDTHKVMFCQSLKKSSTNKWIKFFGIASGKVTDLTKVPIHHMENIGLKGLNEYSVAERREKLKTYTKFIIVRHAYRRISNIWDDDFRVEGTATRWRLGPKLIEMFHGKGSYTHGDMLSYTDYVKYILGDKAEGYYGVTMMDACRPCLVDYNFIRRIETGPLDSEDILKKMGIYDNAVIRDAEKHHGLRSLTTSVHGLREVPQDLKDKLYERFKDDIEIFGYTQKDDRASCSIKRKDGTTCC</sequence>
<protein>
    <recommendedName>
        <fullName evidence="9">Carbohydrate sulfotransferase</fullName>
        <ecNumber evidence="9">2.8.2.-</ecNumber>
    </recommendedName>
</protein>
<name>R7TKY3_CAPTE</name>
<dbReference type="PANTHER" id="PTHR12137:SF54">
    <property type="entry name" value="CARBOHYDRATE SULFOTRANSFERASE"/>
    <property type="match status" value="1"/>
</dbReference>
<evidence type="ECO:0000256" key="8">
    <source>
        <dbReference type="ARBA" id="ARBA00023180"/>
    </source>
</evidence>
<evidence type="ECO:0000313" key="12">
    <source>
        <dbReference type="EnsemblMetazoa" id="CapteP225911"/>
    </source>
</evidence>
<evidence type="ECO:0000256" key="1">
    <source>
        <dbReference type="ARBA" id="ARBA00004323"/>
    </source>
</evidence>
<dbReference type="GO" id="GO:0000139">
    <property type="term" value="C:Golgi membrane"/>
    <property type="evidence" value="ECO:0007669"/>
    <property type="project" value="UniProtKB-SubCell"/>
</dbReference>
<keyword evidence="3 9" id="KW-0808">Transferase</keyword>
<dbReference type="GO" id="GO:0008146">
    <property type="term" value="F:sulfotransferase activity"/>
    <property type="evidence" value="ECO:0007669"/>
    <property type="project" value="InterPro"/>
</dbReference>
<dbReference type="PANTHER" id="PTHR12137">
    <property type="entry name" value="CARBOHYDRATE SULFOTRANSFERASE"/>
    <property type="match status" value="1"/>
</dbReference>
<keyword evidence="13" id="KW-1185">Reference proteome</keyword>
<accession>R7TKY3</accession>
<keyword evidence="8 9" id="KW-0325">Glycoprotein</keyword>
<keyword evidence="9" id="KW-0735">Signal-anchor</keyword>
<evidence type="ECO:0000313" key="11">
    <source>
        <dbReference type="EMBL" id="ELT94493.1"/>
    </source>
</evidence>
<comment type="similarity">
    <text evidence="2 9">Belongs to the sulfotransferase 2 family.</text>
</comment>
<evidence type="ECO:0000256" key="5">
    <source>
        <dbReference type="ARBA" id="ARBA00022989"/>
    </source>
</evidence>
<dbReference type="EC" id="2.8.2.-" evidence="9"/>
<keyword evidence="5 9" id="KW-1133">Transmembrane helix</keyword>
<dbReference type="Proteomes" id="UP000014760">
    <property type="component" value="Unassembled WGS sequence"/>
</dbReference>
<dbReference type="EMBL" id="KB309404">
    <property type="protein sequence ID" value="ELT94493.1"/>
    <property type="molecule type" value="Genomic_DNA"/>
</dbReference>
<feature type="region of interest" description="Disordered" evidence="10">
    <location>
        <begin position="139"/>
        <end position="170"/>
    </location>
</feature>
<gene>
    <name evidence="11" type="ORF">CAPTEDRAFT_225911</name>
</gene>
<keyword evidence="4 9" id="KW-0812">Transmembrane</keyword>
<evidence type="ECO:0000256" key="2">
    <source>
        <dbReference type="ARBA" id="ARBA00006339"/>
    </source>
</evidence>
<comment type="subcellular location">
    <subcellularLocation>
        <location evidence="1 9">Golgi apparatus membrane</location>
        <topology evidence="1 9">Single-pass type II membrane protein</topology>
    </subcellularLocation>
</comment>
<evidence type="ECO:0000313" key="13">
    <source>
        <dbReference type="Proteomes" id="UP000014760"/>
    </source>
</evidence>
<dbReference type="EnsemblMetazoa" id="CapteT225911">
    <property type="protein sequence ID" value="CapteP225911"/>
    <property type="gene ID" value="CapteG225911"/>
</dbReference>
<dbReference type="HOGENOM" id="CLU_460225_0_0_1"/>
<reference evidence="13" key="1">
    <citation type="submission" date="2012-12" db="EMBL/GenBank/DDBJ databases">
        <authorList>
            <person name="Hellsten U."/>
            <person name="Grimwood J."/>
            <person name="Chapman J.A."/>
            <person name="Shapiro H."/>
            <person name="Aerts A."/>
            <person name="Otillar R.P."/>
            <person name="Terry A.Y."/>
            <person name="Boore J.L."/>
            <person name="Simakov O."/>
            <person name="Marletaz F."/>
            <person name="Cho S.-J."/>
            <person name="Edsinger-Gonzales E."/>
            <person name="Havlak P."/>
            <person name="Kuo D.-H."/>
            <person name="Larsson T."/>
            <person name="Lv J."/>
            <person name="Arendt D."/>
            <person name="Savage R."/>
            <person name="Osoegawa K."/>
            <person name="de Jong P."/>
            <person name="Lindberg D.R."/>
            <person name="Seaver E.C."/>
            <person name="Weisblat D.A."/>
            <person name="Putnam N.H."/>
            <person name="Grigoriev I.V."/>
            <person name="Rokhsar D.S."/>
        </authorList>
    </citation>
    <scope>NUCLEOTIDE SEQUENCE</scope>
    <source>
        <strain evidence="13">I ESC-2004</strain>
    </source>
</reference>
<dbReference type="InterPro" id="IPR018011">
    <property type="entry name" value="Carb_sulfotrans_8-10"/>
</dbReference>
<dbReference type="STRING" id="283909.R7TKY3"/>
<proteinExistence type="inferred from homology"/>
<feature type="region of interest" description="Disordered" evidence="10">
    <location>
        <begin position="199"/>
        <end position="220"/>
    </location>
</feature>
<dbReference type="Pfam" id="PF03567">
    <property type="entry name" value="Sulfotransfer_2"/>
    <property type="match status" value="1"/>
</dbReference>
<feature type="compositionally biased region" description="Basic and acidic residues" evidence="10">
    <location>
        <begin position="75"/>
        <end position="97"/>
    </location>
</feature>
<dbReference type="EMBL" id="AMQN01012261">
    <property type="status" value="NOT_ANNOTATED_CDS"/>
    <property type="molecule type" value="Genomic_DNA"/>
</dbReference>
<dbReference type="OrthoDB" id="2019940at2759"/>